<dbReference type="SUPFAM" id="SSF56300">
    <property type="entry name" value="Metallo-dependent phosphatases"/>
    <property type="match status" value="1"/>
</dbReference>
<dbReference type="AlphaFoldDB" id="A0A2M8LZC5"/>
<dbReference type="PANTHER" id="PTHR43143">
    <property type="entry name" value="METALLOPHOSPHOESTERASE, CALCINEURIN SUPERFAMILY"/>
    <property type="match status" value="1"/>
</dbReference>
<reference evidence="2 3" key="1">
    <citation type="submission" date="2017-11" db="EMBL/GenBank/DDBJ databases">
        <title>Streptomyces carmine sp. nov., a novel actinomycete isolated from Sophora alopecuroides in Xinjiang, China.</title>
        <authorList>
            <person name="Wang Y."/>
            <person name="Luo X."/>
            <person name="Wan C."/>
            <person name="Zhang L."/>
        </authorList>
    </citation>
    <scope>NUCLEOTIDE SEQUENCE [LARGE SCALE GENOMIC DNA]</scope>
    <source>
        <strain evidence="2 3">TRM SA0054</strain>
    </source>
</reference>
<protein>
    <submittedName>
        <fullName evidence="2">Tat pathway signal sequence domain protein</fullName>
    </submittedName>
</protein>
<dbReference type="Pfam" id="PF13385">
    <property type="entry name" value="Laminin_G_3"/>
    <property type="match status" value="1"/>
</dbReference>
<evidence type="ECO:0000313" key="3">
    <source>
        <dbReference type="Proteomes" id="UP000230407"/>
    </source>
</evidence>
<dbReference type="InterPro" id="IPR013320">
    <property type="entry name" value="ConA-like_dom_sf"/>
</dbReference>
<dbReference type="InterPro" id="IPR051918">
    <property type="entry name" value="STPP_CPPED1"/>
</dbReference>
<sequence>MRDMDRRNGVARRALLRTAVAAPAAGAATTALGDGPAHAAAPGGGGRFDPDSPRFTVAVLPDTQYLFDADSADPAPLRETFRYLVAERGRKNIAFVAHLGDITEHGTREETGLAADTFRTLHRKVPYSVLAGNHDIPGSTDDQRGGSPYLDAFGPRRLASVPTFGGASPDGYNTYHVLRAGGRRWLVLALDWRVSDRGVRWVQDVLDGHPRLPAILTTHDLAHADAGGTARLSSHGQRLWDAVIDRNDQIFLALGGHYWPPGRTVLTNRAGNDVHVHITNYQDRYYGGAAMLRLYSFDLVRDTVDVETFSPWLLARDPQERTPLEAETVELTGPADRFGMDIDFTARFRGFAPVVPPRPRPASAALLPDTAAYWRFDPAGTAAAGEDGAPVPDGSVVRDLSGHGNDLTARRLHASGPRALTWSADHHGGQPAHASLRFDGGKNPDRGAILTTGPHAPLNSRKFTSGYTIETFFKLPDPFEGDHAWMGLLSWEGRSGDAGKTTGWSPDEPTCSLNLSGERFVQFVVYPHRQDADPTSWSHAIPVGRWTHVAVVNDGRRTVMYVDGSKIARNPAQRSTGIATLGKPFVIGATQFAERFGQGFHGWIGDTRIVARALDPGDFLVPHSS</sequence>
<dbReference type="Pfam" id="PF00149">
    <property type="entry name" value="Metallophos"/>
    <property type="match status" value="1"/>
</dbReference>
<organism evidence="2 3">
    <name type="scientific">Streptomyces carminius</name>
    <dbReference type="NCBI Taxonomy" id="2665496"/>
    <lineage>
        <taxon>Bacteria</taxon>
        <taxon>Bacillati</taxon>
        <taxon>Actinomycetota</taxon>
        <taxon>Actinomycetes</taxon>
        <taxon>Kitasatosporales</taxon>
        <taxon>Streptomycetaceae</taxon>
        <taxon>Streptomyces</taxon>
    </lineage>
</organism>
<gene>
    <name evidence="2" type="ORF">CUT44_13670</name>
</gene>
<dbReference type="Proteomes" id="UP000230407">
    <property type="component" value="Unassembled WGS sequence"/>
</dbReference>
<feature type="domain" description="Calcineurin-like phosphoesterase" evidence="1">
    <location>
        <begin position="56"/>
        <end position="257"/>
    </location>
</feature>
<accession>A0A2M8LZC5</accession>
<proteinExistence type="predicted"/>
<name>A0A2M8LZC5_9ACTN</name>
<comment type="caution">
    <text evidence="2">The sequence shown here is derived from an EMBL/GenBank/DDBJ whole genome shotgun (WGS) entry which is preliminary data.</text>
</comment>
<dbReference type="InterPro" id="IPR029052">
    <property type="entry name" value="Metallo-depent_PP-like"/>
</dbReference>
<dbReference type="Gene3D" id="2.60.120.200">
    <property type="match status" value="1"/>
</dbReference>
<dbReference type="PANTHER" id="PTHR43143:SF5">
    <property type="entry name" value="SECRETED PROTEIN"/>
    <property type="match status" value="1"/>
</dbReference>
<dbReference type="InterPro" id="IPR006311">
    <property type="entry name" value="TAT_signal"/>
</dbReference>
<evidence type="ECO:0000313" key="2">
    <source>
        <dbReference type="EMBL" id="PJE97290.1"/>
    </source>
</evidence>
<dbReference type="PROSITE" id="PS51318">
    <property type="entry name" value="TAT"/>
    <property type="match status" value="1"/>
</dbReference>
<evidence type="ECO:0000259" key="1">
    <source>
        <dbReference type="Pfam" id="PF00149"/>
    </source>
</evidence>
<dbReference type="EMBL" id="PGGW01000045">
    <property type="protein sequence ID" value="PJE97290.1"/>
    <property type="molecule type" value="Genomic_DNA"/>
</dbReference>
<dbReference type="SUPFAM" id="SSF49899">
    <property type="entry name" value="Concanavalin A-like lectins/glucanases"/>
    <property type="match status" value="1"/>
</dbReference>
<dbReference type="GO" id="GO:0016787">
    <property type="term" value="F:hydrolase activity"/>
    <property type="evidence" value="ECO:0007669"/>
    <property type="project" value="InterPro"/>
</dbReference>
<keyword evidence="3" id="KW-1185">Reference proteome</keyword>
<dbReference type="Gene3D" id="3.60.21.10">
    <property type="match status" value="1"/>
</dbReference>
<dbReference type="InterPro" id="IPR004843">
    <property type="entry name" value="Calcineurin-like_PHP"/>
</dbReference>